<dbReference type="PANTHER" id="PTHR46406:SF1">
    <property type="entry name" value="NITRIC OXIDE-ASSOCIATED PROTEIN 1"/>
    <property type="match status" value="1"/>
</dbReference>
<dbReference type="InterPro" id="IPR006073">
    <property type="entry name" value="GTP-bd"/>
</dbReference>
<dbReference type="EMBL" id="UYWY01020139">
    <property type="protein sequence ID" value="VDM40631.1"/>
    <property type="molecule type" value="Genomic_DNA"/>
</dbReference>
<dbReference type="Pfam" id="PF01926">
    <property type="entry name" value="MMR_HSR1"/>
    <property type="match status" value="1"/>
</dbReference>
<organism evidence="10 11">
    <name type="scientific">Toxocara canis</name>
    <name type="common">Canine roundworm</name>
    <dbReference type="NCBI Taxonomy" id="6265"/>
    <lineage>
        <taxon>Eukaryota</taxon>
        <taxon>Metazoa</taxon>
        <taxon>Ecdysozoa</taxon>
        <taxon>Nematoda</taxon>
        <taxon>Chromadorea</taxon>
        <taxon>Rhabditida</taxon>
        <taxon>Spirurina</taxon>
        <taxon>Ascaridomorpha</taxon>
        <taxon>Ascaridoidea</taxon>
        <taxon>Toxocaridae</taxon>
        <taxon>Toxocara</taxon>
    </lineage>
</organism>
<feature type="transmembrane region" description="Helical" evidence="6">
    <location>
        <begin position="27"/>
        <end position="46"/>
    </location>
</feature>
<gene>
    <name evidence="9" type="ORF">TCNE_LOCUS9310</name>
</gene>
<keyword evidence="2 6" id="KW-0812">Transmembrane</keyword>
<evidence type="ECO:0000313" key="9">
    <source>
        <dbReference type="EMBL" id="VDM40631.1"/>
    </source>
</evidence>
<dbReference type="CDD" id="cd01855">
    <property type="entry name" value="YqeH"/>
    <property type="match status" value="1"/>
</dbReference>
<dbReference type="Gene3D" id="3.40.50.300">
    <property type="entry name" value="P-loop containing nucleotide triphosphate hydrolases"/>
    <property type="match status" value="1"/>
</dbReference>
<feature type="compositionally biased region" description="Basic and acidic residues" evidence="5">
    <location>
        <begin position="876"/>
        <end position="890"/>
    </location>
</feature>
<dbReference type="InterPro" id="IPR027417">
    <property type="entry name" value="P-loop_NTPase"/>
</dbReference>
<comment type="subcellular location">
    <subcellularLocation>
        <location evidence="1">Membrane</location>
        <topology evidence="1">Multi-pass membrane protein</topology>
    </subcellularLocation>
</comment>
<evidence type="ECO:0000256" key="1">
    <source>
        <dbReference type="ARBA" id="ARBA00004141"/>
    </source>
</evidence>
<proteinExistence type="predicted"/>
<protein>
    <submittedName>
        <fullName evidence="11">Nitric oxide-associated protein 1</fullName>
    </submittedName>
</protein>
<evidence type="ECO:0000256" key="5">
    <source>
        <dbReference type="SAM" id="MobiDB-lite"/>
    </source>
</evidence>
<evidence type="ECO:0000256" key="3">
    <source>
        <dbReference type="ARBA" id="ARBA00022989"/>
    </source>
</evidence>
<dbReference type="GO" id="GO:0005525">
    <property type="term" value="F:GTP binding"/>
    <property type="evidence" value="ECO:0007669"/>
    <property type="project" value="InterPro"/>
</dbReference>
<dbReference type="Pfam" id="PF08510">
    <property type="entry name" value="PIG-P"/>
    <property type="match status" value="1"/>
</dbReference>
<feature type="domain" description="PIG-P" evidence="8">
    <location>
        <begin position="24"/>
        <end position="93"/>
    </location>
</feature>
<keyword evidence="4 6" id="KW-0472">Membrane</keyword>
<evidence type="ECO:0000256" key="2">
    <source>
        <dbReference type="ARBA" id="ARBA00022692"/>
    </source>
</evidence>
<evidence type="ECO:0000313" key="11">
    <source>
        <dbReference type="WBParaSite" id="TCNE_0000931001-mRNA-1"/>
    </source>
</evidence>
<name>A0A183ULE0_TOXCA</name>
<feature type="domain" description="G" evidence="7">
    <location>
        <begin position="519"/>
        <end position="568"/>
    </location>
</feature>
<reference evidence="9 10" key="2">
    <citation type="submission" date="2018-11" db="EMBL/GenBank/DDBJ databases">
        <authorList>
            <consortium name="Pathogen Informatics"/>
        </authorList>
    </citation>
    <scope>NUCLEOTIDE SEQUENCE [LARGE SCALE GENOMIC DNA]</scope>
</reference>
<dbReference type="PANTHER" id="PTHR46406">
    <property type="entry name" value="NITRIC OXIDE-ASSOCIATED PROTEIN 1"/>
    <property type="match status" value="1"/>
</dbReference>
<reference evidence="11" key="1">
    <citation type="submission" date="2016-06" db="UniProtKB">
        <authorList>
            <consortium name="WormBaseParasite"/>
        </authorList>
    </citation>
    <scope>IDENTIFICATION</scope>
</reference>
<dbReference type="Proteomes" id="UP000050794">
    <property type="component" value="Unassembled WGS sequence"/>
</dbReference>
<sequence length="897" mass="101544">MDVSDDTTIDEVLPPYATPNPYPARGFALFLISSILFALYLIWALVPTPWLNTIQFTYVPAKYWAVAIPLLFPLTVVVYVTAVFAINLINFHGVFDDIESYLMRVTPCIAVTSSRWLTRCVARQMARIPMNAPTGSQMAARIRKRLDAHMKEELMAAASEADEEASKYEFDSMAAERFYQLNKNQFTEITSRRQLAEEKRFRSQTDVANVEVRLPLKGQEITGKWNGENKCEEADVTGTSKVTSSININDRGFCVEGDRFTDEYTAATVFDFPEDEINSHLANWIRYGPDDAVEEIEFQQPGQSAVSKERRERFGNEEDDAEWMQQYGSADPTIAVSEKACSGCGAKYHCKDPSLPGFLPVELFSKLESKKGTEENLCRRCYLLEKYNFLLNVNVCEVDYRSMMSHLKLKQEALILLVVDMSDLPASIYARLPDIIGDHKPMIIVGNKVDLLPPDQRSGYLKHFRETLFKAVEEVGFTKRFNLLHTALISAKTGFGIEELITNIHMKWSTRGSAVKNDIYLVGCTNAGKSTLFNTLLQSDLCKVRAVDLVQRATTSIWPGTTISLLKFPVMNPTPHKLELRRRRLLANQAWVLRERRMRTQLFKETGDAKYVTLQAYVGNTFKETEEELQPISIRDIRNEDADVDNMNSSETPTKRLWNPEDDVFAKGNWCYDTPGTVNEQQVLNLFTLDELIAVLPRKMMQPRTFIVYPGDTLLIGATARVDLLAVAAARRTAVFMSVFASELLPLNVMKTSEVDSFMDRYSGSAALVVPQGDANRLAQFPKLEGREMELDGRGMEEGAADVILSSIGWVCVTAERVKIRLRAFTPAARGLAMRQSPILPFCAKLRGSRIAGTAAYRVRKVELPVNEKRLRREKASRQNWKDRKNRVNEEIEAEEN</sequence>
<dbReference type="GO" id="GO:0016020">
    <property type="term" value="C:membrane"/>
    <property type="evidence" value="ECO:0007669"/>
    <property type="project" value="UniProtKB-SubCell"/>
</dbReference>
<dbReference type="InterPro" id="IPR052807">
    <property type="entry name" value="Mito_transl_resp_regulator"/>
</dbReference>
<keyword evidence="3 6" id="KW-1133">Transmembrane helix</keyword>
<dbReference type="AlphaFoldDB" id="A0A183ULE0"/>
<dbReference type="WBParaSite" id="TCNE_0000931001-mRNA-1">
    <property type="protein sequence ID" value="TCNE_0000931001-mRNA-1"/>
    <property type="gene ID" value="TCNE_0000931001"/>
</dbReference>
<evidence type="ECO:0000256" key="4">
    <source>
        <dbReference type="ARBA" id="ARBA00023136"/>
    </source>
</evidence>
<evidence type="ECO:0000259" key="8">
    <source>
        <dbReference type="Pfam" id="PF08510"/>
    </source>
</evidence>
<keyword evidence="10" id="KW-1185">Reference proteome</keyword>
<feature type="region of interest" description="Disordered" evidence="5">
    <location>
        <begin position="876"/>
        <end position="897"/>
    </location>
</feature>
<evidence type="ECO:0000256" key="6">
    <source>
        <dbReference type="SAM" id="Phobius"/>
    </source>
</evidence>
<evidence type="ECO:0000259" key="7">
    <source>
        <dbReference type="Pfam" id="PF01926"/>
    </source>
</evidence>
<accession>A0A183ULE0</accession>
<dbReference type="InterPro" id="IPR013717">
    <property type="entry name" value="PIG-P"/>
</dbReference>
<feature type="transmembrane region" description="Helical" evidence="6">
    <location>
        <begin position="66"/>
        <end position="89"/>
    </location>
</feature>
<evidence type="ECO:0000313" key="10">
    <source>
        <dbReference type="Proteomes" id="UP000050794"/>
    </source>
</evidence>
<dbReference type="SUPFAM" id="SSF52540">
    <property type="entry name" value="P-loop containing nucleoside triphosphate hydrolases"/>
    <property type="match status" value="1"/>
</dbReference>